<dbReference type="SUPFAM" id="SSF47954">
    <property type="entry name" value="Cyclin-like"/>
    <property type="match status" value="1"/>
</dbReference>
<feature type="domain" description="Cyclin N-terminal" evidence="2">
    <location>
        <begin position="44"/>
        <end position="139"/>
    </location>
</feature>
<dbReference type="AlphaFoldDB" id="S7PV69"/>
<dbReference type="HOGENOM" id="CLU_647331_0_0_1"/>
<dbReference type="InterPro" id="IPR006671">
    <property type="entry name" value="Cyclin_N"/>
</dbReference>
<keyword evidence="4" id="KW-1185">Reference proteome</keyword>
<organism evidence="3 4">
    <name type="scientific">Gloeophyllum trabeum (strain ATCC 11539 / FP-39264 / Madison 617)</name>
    <name type="common">Brown rot fungus</name>
    <dbReference type="NCBI Taxonomy" id="670483"/>
    <lineage>
        <taxon>Eukaryota</taxon>
        <taxon>Fungi</taxon>
        <taxon>Dikarya</taxon>
        <taxon>Basidiomycota</taxon>
        <taxon>Agaricomycotina</taxon>
        <taxon>Agaricomycetes</taxon>
        <taxon>Gloeophyllales</taxon>
        <taxon>Gloeophyllaceae</taxon>
        <taxon>Gloeophyllum</taxon>
    </lineage>
</organism>
<evidence type="ECO:0000259" key="2">
    <source>
        <dbReference type="Pfam" id="PF00134"/>
    </source>
</evidence>
<dbReference type="KEGG" id="gtr:GLOTRDRAFT_132874"/>
<dbReference type="GO" id="GO:0000307">
    <property type="term" value="C:cyclin-dependent protein kinase holoenzyme complex"/>
    <property type="evidence" value="ECO:0007669"/>
    <property type="project" value="TreeGrafter"/>
</dbReference>
<evidence type="ECO:0000256" key="1">
    <source>
        <dbReference type="SAM" id="MobiDB-lite"/>
    </source>
</evidence>
<gene>
    <name evidence="3" type="ORF">GLOTRDRAFT_132874</name>
</gene>
<dbReference type="InterPro" id="IPR036915">
    <property type="entry name" value="Cyclin-like_sf"/>
</dbReference>
<dbReference type="STRING" id="670483.S7PV69"/>
<dbReference type="InterPro" id="IPR013922">
    <property type="entry name" value="Cyclin_PHO80-like"/>
</dbReference>
<evidence type="ECO:0000313" key="4">
    <source>
        <dbReference type="Proteomes" id="UP000030669"/>
    </source>
</evidence>
<evidence type="ECO:0000313" key="3">
    <source>
        <dbReference type="EMBL" id="EPQ51506.1"/>
    </source>
</evidence>
<reference evidence="3 4" key="1">
    <citation type="journal article" date="2012" name="Science">
        <title>The Paleozoic origin of enzymatic lignin decomposition reconstructed from 31 fungal genomes.</title>
        <authorList>
            <person name="Floudas D."/>
            <person name="Binder M."/>
            <person name="Riley R."/>
            <person name="Barry K."/>
            <person name="Blanchette R.A."/>
            <person name="Henrissat B."/>
            <person name="Martinez A.T."/>
            <person name="Otillar R."/>
            <person name="Spatafora J.W."/>
            <person name="Yadav J.S."/>
            <person name="Aerts A."/>
            <person name="Benoit I."/>
            <person name="Boyd A."/>
            <person name="Carlson A."/>
            <person name="Copeland A."/>
            <person name="Coutinho P.M."/>
            <person name="de Vries R.P."/>
            <person name="Ferreira P."/>
            <person name="Findley K."/>
            <person name="Foster B."/>
            <person name="Gaskell J."/>
            <person name="Glotzer D."/>
            <person name="Gorecki P."/>
            <person name="Heitman J."/>
            <person name="Hesse C."/>
            <person name="Hori C."/>
            <person name="Igarashi K."/>
            <person name="Jurgens J.A."/>
            <person name="Kallen N."/>
            <person name="Kersten P."/>
            <person name="Kohler A."/>
            <person name="Kuees U."/>
            <person name="Kumar T.K.A."/>
            <person name="Kuo A."/>
            <person name="LaButti K."/>
            <person name="Larrondo L.F."/>
            <person name="Lindquist E."/>
            <person name="Ling A."/>
            <person name="Lombard V."/>
            <person name="Lucas S."/>
            <person name="Lundell T."/>
            <person name="Martin R."/>
            <person name="McLaughlin D.J."/>
            <person name="Morgenstern I."/>
            <person name="Morin E."/>
            <person name="Murat C."/>
            <person name="Nagy L.G."/>
            <person name="Nolan M."/>
            <person name="Ohm R.A."/>
            <person name="Patyshakuliyeva A."/>
            <person name="Rokas A."/>
            <person name="Ruiz-Duenas F.J."/>
            <person name="Sabat G."/>
            <person name="Salamov A."/>
            <person name="Samejima M."/>
            <person name="Schmutz J."/>
            <person name="Slot J.C."/>
            <person name="St John F."/>
            <person name="Stenlid J."/>
            <person name="Sun H."/>
            <person name="Sun S."/>
            <person name="Syed K."/>
            <person name="Tsang A."/>
            <person name="Wiebenga A."/>
            <person name="Young D."/>
            <person name="Pisabarro A."/>
            <person name="Eastwood D.C."/>
            <person name="Martin F."/>
            <person name="Cullen D."/>
            <person name="Grigoriev I.V."/>
            <person name="Hibbett D.S."/>
        </authorList>
    </citation>
    <scope>NUCLEOTIDE SEQUENCE [LARGE SCALE GENOMIC DNA]</scope>
    <source>
        <strain evidence="3 4">ATCC 11539</strain>
    </source>
</reference>
<dbReference type="PANTHER" id="PTHR15615">
    <property type="match status" value="1"/>
</dbReference>
<dbReference type="GeneID" id="19302595"/>
<dbReference type="Proteomes" id="UP000030669">
    <property type="component" value="Unassembled WGS sequence"/>
</dbReference>
<dbReference type="GO" id="GO:0019901">
    <property type="term" value="F:protein kinase binding"/>
    <property type="evidence" value="ECO:0007669"/>
    <property type="project" value="InterPro"/>
</dbReference>
<dbReference type="Pfam" id="PF00134">
    <property type="entry name" value="Cyclin_N"/>
    <property type="match status" value="1"/>
</dbReference>
<proteinExistence type="predicted"/>
<dbReference type="EMBL" id="KB469310">
    <property type="protein sequence ID" value="EPQ51506.1"/>
    <property type="molecule type" value="Genomic_DNA"/>
</dbReference>
<sequence length="424" mass="48137">MLPVSRSPQFYKPYAAVCCEYIVTTFNSPAVILPPGREPMKLEDLVCKILARTRIMPDVACIGLLYLRRLKGQFPTIKSSTGDAALVLCVAILIAQKYNDETTWHAANQWCLATGRIIPLKTMVAAEKHFLEYLSWDLRVETQDLNGFKEEIGWPRSIDVPEMTWLPSVHLPSEDTEGESPDPPGMQEVTEEDLEEYYEHFARVCFGYICEWFPCSLHVVAPPDPPRRHLPNYIDLESFIRGIFVRNMLRPEAIFAALCILERVRRTVASLDATRGEHLFVAALVLADDILYEEQALHSVFWAEATQFVIPLEVIDKCAPDLLRLLQWKVDFPPEMVPSFKRAICWPEDVVMKGERFKEAMAARNGGMPRARRPKPVVSRDCKPNRRSLPNGKPIPSVCLTTAAFAPWAEPRKRGSYEESGPPL</sequence>
<dbReference type="OrthoDB" id="10250320at2759"/>
<protein>
    <recommendedName>
        <fullName evidence="2">Cyclin N-terminal domain-containing protein</fullName>
    </recommendedName>
</protein>
<name>S7PV69_GLOTA</name>
<dbReference type="RefSeq" id="XP_007869971.1">
    <property type="nucleotide sequence ID" value="XM_007871780.1"/>
</dbReference>
<dbReference type="PANTHER" id="PTHR15615:SF108">
    <property type="entry name" value="PROTEIN CNPPD1"/>
    <property type="match status" value="1"/>
</dbReference>
<accession>S7PV69</accession>
<dbReference type="Gene3D" id="1.10.472.10">
    <property type="entry name" value="Cyclin-like"/>
    <property type="match status" value="1"/>
</dbReference>
<dbReference type="GO" id="GO:0005634">
    <property type="term" value="C:nucleus"/>
    <property type="evidence" value="ECO:0007669"/>
    <property type="project" value="TreeGrafter"/>
</dbReference>
<feature type="region of interest" description="Disordered" evidence="1">
    <location>
        <begin position="364"/>
        <end position="395"/>
    </location>
</feature>
<dbReference type="GO" id="GO:0016538">
    <property type="term" value="F:cyclin-dependent protein serine/threonine kinase regulator activity"/>
    <property type="evidence" value="ECO:0007669"/>
    <property type="project" value="TreeGrafter"/>
</dbReference>
<dbReference type="CDD" id="cd20557">
    <property type="entry name" value="CYCLIN_ScPCL1-like"/>
    <property type="match status" value="2"/>
</dbReference>